<sequence>MNSVDWLGALGVFQILLAYLLNLSQKVKTSDWSFILLNTIGAGMACLASVLLDYWPFIILEGVWMLVSVISLFKKLVMKN</sequence>
<keyword evidence="1" id="KW-0472">Membrane</keyword>
<dbReference type="Proteomes" id="UP000289859">
    <property type="component" value="Unassembled WGS sequence"/>
</dbReference>
<reference evidence="3 4" key="1">
    <citation type="submission" date="2018-07" db="EMBL/GenBank/DDBJ databases">
        <title>Leeuwenhoekiella genomics.</title>
        <authorList>
            <person name="Tahon G."/>
            <person name="Willems A."/>
        </authorList>
    </citation>
    <scope>NUCLEOTIDE SEQUENCE [LARGE SCALE GENOMIC DNA]</scope>
    <source>
        <strain evidence="3 4">LMG 29608</strain>
    </source>
</reference>
<comment type="caution">
    <text evidence="3">The sequence shown here is derived from an EMBL/GenBank/DDBJ whole genome shotgun (WGS) entry which is preliminary data.</text>
</comment>
<feature type="transmembrane region" description="Helical" evidence="1">
    <location>
        <begin position="6"/>
        <end position="22"/>
    </location>
</feature>
<dbReference type="AlphaFoldDB" id="A0A4Q0NYM4"/>
<dbReference type="EMBL" id="QOVK01000017">
    <property type="protein sequence ID" value="RXG17791.1"/>
    <property type="molecule type" value="Genomic_DNA"/>
</dbReference>
<feature type="domain" description="CBU-0592-like" evidence="2">
    <location>
        <begin position="4"/>
        <end position="76"/>
    </location>
</feature>
<dbReference type="Pfam" id="PF26604">
    <property type="entry name" value="CBU_0592"/>
    <property type="match status" value="1"/>
</dbReference>
<evidence type="ECO:0000313" key="3">
    <source>
        <dbReference type="EMBL" id="RXG17791.1"/>
    </source>
</evidence>
<name>A0A4Q0NYM4_9FLAO</name>
<accession>A0A4Q0NYM4</accession>
<evidence type="ECO:0000313" key="4">
    <source>
        <dbReference type="Proteomes" id="UP000289859"/>
    </source>
</evidence>
<feature type="transmembrane region" description="Helical" evidence="1">
    <location>
        <begin position="58"/>
        <end position="77"/>
    </location>
</feature>
<protein>
    <recommendedName>
        <fullName evidence="2">CBU-0592-like domain-containing protein</fullName>
    </recommendedName>
</protein>
<dbReference type="OrthoDB" id="798534at2"/>
<keyword evidence="1" id="KW-1133">Transmembrane helix</keyword>
<evidence type="ECO:0000256" key="1">
    <source>
        <dbReference type="SAM" id="Phobius"/>
    </source>
</evidence>
<keyword evidence="1" id="KW-0812">Transmembrane</keyword>
<keyword evidence="4" id="KW-1185">Reference proteome</keyword>
<dbReference type="NCBIfam" id="NF047864">
    <property type="entry name" value="CBU_0592_membra"/>
    <property type="match status" value="1"/>
</dbReference>
<dbReference type="RefSeq" id="WP_128766434.1">
    <property type="nucleotide sequence ID" value="NZ_JBHUOO010000042.1"/>
</dbReference>
<evidence type="ECO:0000259" key="2">
    <source>
        <dbReference type="Pfam" id="PF26604"/>
    </source>
</evidence>
<feature type="transmembrane region" description="Helical" evidence="1">
    <location>
        <begin position="34"/>
        <end position="52"/>
    </location>
</feature>
<organism evidence="3 4">
    <name type="scientific">Leeuwenhoekiella polynyae</name>
    <dbReference type="NCBI Taxonomy" id="1550906"/>
    <lineage>
        <taxon>Bacteria</taxon>
        <taxon>Pseudomonadati</taxon>
        <taxon>Bacteroidota</taxon>
        <taxon>Flavobacteriia</taxon>
        <taxon>Flavobacteriales</taxon>
        <taxon>Flavobacteriaceae</taxon>
        <taxon>Leeuwenhoekiella</taxon>
    </lineage>
</organism>
<proteinExistence type="predicted"/>
<dbReference type="InterPro" id="IPR058058">
    <property type="entry name" value="CBU_0592-like"/>
</dbReference>
<gene>
    <name evidence="3" type="ORF">DSM02_3127</name>
</gene>